<keyword evidence="2" id="KW-1185">Reference proteome</keyword>
<dbReference type="NCBIfam" id="TIGR01484">
    <property type="entry name" value="HAD-SF-IIB"/>
    <property type="match status" value="1"/>
</dbReference>
<dbReference type="SFLD" id="SFLDG01144">
    <property type="entry name" value="C2.B.4:_PGP_Like"/>
    <property type="match status" value="1"/>
</dbReference>
<dbReference type="InterPro" id="IPR023214">
    <property type="entry name" value="HAD_sf"/>
</dbReference>
<dbReference type="Gene3D" id="3.40.50.1000">
    <property type="entry name" value="HAD superfamily/HAD-like"/>
    <property type="match status" value="1"/>
</dbReference>
<dbReference type="EMBL" id="FQVG01000045">
    <property type="protein sequence ID" value="SHF23855.1"/>
    <property type="molecule type" value="Genomic_DNA"/>
</dbReference>
<dbReference type="PROSITE" id="PS01228">
    <property type="entry name" value="COF_1"/>
    <property type="match status" value="1"/>
</dbReference>
<dbReference type="AlphaFoldDB" id="A0A1M5A0R3"/>
<accession>A0A1M5A0R3</accession>
<dbReference type="NCBIfam" id="TIGR00099">
    <property type="entry name" value="Cof-subfamily"/>
    <property type="match status" value="1"/>
</dbReference>
<dbReference type="InterPro" id="IPR000150">
    <property type="entry name" value="Cof"/>
</dbReference>
<reference evidence="2" key="1">
    <citation type="submission" date="2016-11" db="EMBL/GenBank/DDBJ databases">
        <authorList>
            <person name="Varghese N."/>
            <person name="Submissions S."/>
        </authorList>
    </citation>
    <scope>NUCLEOTIDE SEQUENCE [LARGE SCALE GENOMIC DNA]</scope>
    <source>
        <strain evidence="2">DSM 10124</strain>
    </source>
</reference>
<dbReference type="Pfam" id="PF08282">
    <property type="entry name" value="Hydrolase_3"/>
    <property type="match status" value="1"/>
</dbReference>
<dbReference type="GO" id="GO:0005829">
    <property type="term" value="C:cytosol"/>
    <property type="evidence" value="ECO:0007669"/>
    <property type="project" value="TreeGrafter"/>
</dbReference>
<dbReference type="GO" id="GO:0016791">
    <property type="term" value="F:phosphatase activity"/>
    <property type="evidence" value="ECO:0007669"/>
    <property type="project" value="TreeGrafter"/>
</dbReference>
<dbReference type="SUPFAM" id="SSF56784">
    <property type="entry name" value="HAD-like"/>
    <property type="match status" value="1"/>
</dbReference>
<dbReference type="Proteomes" id="UP000184423">
    <property type="component" value="Unassembled WGS sequence"/>
</dbReference>
<dbReference type="PANTHER" id="PTHR10000">
    <property type="entry name" value="PHOSPHOSERINE PHOSPHATASE"/>
    <property type="match status" value="1"/>
</dbReference>
<dbReference type="Gene3D" id="3.30.1240.10">
    <property type="match status" value="1"/>
</dbReference>
<evidence type="ECO:0000313" key="2">
    <source>
        <dbReference type="Proteomes" id="UP000184423"/>
    </source>
</evidence>
<dbReference type="CDD" id="cd07516">
    <property type="entry name" value="HAD_Pase"/>
    <property type="match status" value="1"/>
</dbReference>
<name>A0A1M5A0R3_9CLOT</name>
<dbReference type="InterPro" id="IPR036412">
    <property type="entry name" value="HAD-like_sf"/>
</dbReference>
<evidence type="ECO:0008006" key="3">
    <source>
        <dbReference type="Google" id="ProtNLM"/>
    </source>
</evidence>
<sequence>MKLIVSDLDGTLLNSKHEISKENVKALRTAKENGYEVAIATGRIYTDVLNILKKADIEAHIISGNGSTVHTIEGKKIKSWSIPKDELKAAIHWLIDNNFFLQLLTDKNVYLHYDFENTIKEDYKLAKSNNPKITKEYIDITMNLIFSQYGIKYFNDIDELLDSDLEFCCISSMSFDENKLNYGREYVKNFKGLSSVISHKYNFELVSKDASKGNALEYLAKHLNISLNDVIAFGDNFNDVSMFKKAGISVAMGNAENEIKRMCRFVTLTNNEDGVANFIYKHLETTNAESTPA</sequence>
<dbReference type="RefSeq" id="WP_073249520.1">
    <property type="nucleotide sequence ID" value="NZ_FQVG01000045.1"/>
</dbReference>
<dbReference type="SFLD" id="SFLDG01140">
    <property type="entry name" value="C2.B:_Phosphomannomutase_and_P"/>
    <property type="match status" value="1"/>
</dbReference>
<dbReference type="GO" id="GO:0000287">
    <property type="term" value="F:magnesium ion binding"/>
    <property type="evidence" value="ECO:0007669"/>
    <property type="project" value="TreeGrafter"/>
</dbReference>
<evidence type="ECO:0000313" key="1">
    <source>
        <dbReference type="EMBL" id="SHF23855.1"/>
    </source>
</evidence>
<gene>
    <name evidence="1" type="ORF">SAMN02746091_02067</name>
</gene>
<organism evidence="1 2">
    <name type="scientific">Caloramator proteoclasticus DSM 10124</name>
    <dbReference type="NCBI Taxonomy" id="1121262"/>
    <lineage>
        <taxon>Bacteria</taxon>
        <taxon>Bacillati</taxon>
        <taxon>Bacillota</taxon>
        <taxon>Clostridia</taxon>
        <taxon>Eubacteriales</taxon>
        <taxon>Clostridiaceae</taxon>
        <taxon>Caloramator</taxon>
    </lineage>
</organism>
<proteinExistence type="predicted"/>
<dbReference type="PROSITE" id="PS01229">
    <property type="entry name" value="COF_2"/>
    <property type="match status" value="1"/>
</dbReference>
<dbReference type="PANTHER" id="PTHR10000:SF55">
    <property type="entry name" value="5-AMINO-6-(5-PHOSPHO-D-RIBITYLAMINO)URACIL PHOSPHATASE YCSE"/>
    <property type="match status" value="1"/>
</dbReference>
<dbReference type="InterPro" id="IPR006379">
    <property type="entry name" value="HAD-SF_hydro_IIB"/>
</dbReference>
<protein>
    <recommendedName>
        <fullName evidence="3">Cof subfamily of IIB subfamily of haloacid dehalogenase superfamily/HAD-superfamily hydrolase, subfamily IIB</fullName>
    </recommendedName>
</protein>
<dbReference type="SFLD" id="SFLDS00003">
    <property type="entry name" value="Haloacid_Dehalogenase"/>
    <property type="match status" value="1"/>
</dbReference>